<keyword evidence="4" id="KW-1185">Reference proteome</keyword>
<keyword evidence="2" id="KW-1133">Transmembrane helix</keyword>
<feature type="transmembrane region" description="Helical" evidence="2">
    <location>
        <begin position="118"/>
        <end position="140"/>
    </location>
</feature>
<feature type="compositionally biased region" description="Low complexity" evidence="1">
    <location>
        <begin position="61"/>
        <end position="84"/>
    </location>
</feature>
<feature type="compositionally biased region" description="Polar residues" evidence="1">
    <location>
        <begin position="1"/>
        <end position="14"/>
    </location>
</feature>
<feature type="compositionally biased region" description="Low complexity" evidence="1">
    <location>
        <begin position="34"/>
        <end position="48"/>
    </location>
</feature>
<accession>A0A511ML70</accession>
<organism evidence="3 4">
    <name type="scientific">Nocardia ninae NBRC 108245</name>
    <dbReference type="NCBI Taxonomy" id="1210091"/>
    <lineage>
        <taxon>Bacteria</taxon>
        <taxon>Bacillati</taxon>
        <taxon>Actinomycetota</taxon>
        <taxon>Actinomycetes</taxon>
        <taxon>Mycobacteriales</taxon>
        <taxon>Nocardiaceae</taxon>
        <taxon>Nocardia</taxon>
    </lineage>
</organism>
<dbReference type="EMBL" id="BJXA01000042">
    <property type="protein sequence ID" value="GEM40878.1"/>
    <property type="molecule type" value="Genomic_DNA"/>
</dbReference>
<evidence type="ECO:0000256" key="1">
    <source>
        <dbReference type="SAM" id="MobiDB-lite"/>
    </source>
</evidence>
<evidence type="ECO:0000313" key="4">
    <source>
        <dbReference type="Proteomes" id="UP000321424"/>
    </source>
</evidence>
<name>A0A511ML70_9NOCA</name>
<comment type="caution">
    <text evidence="3">The sequence shown here is derived from an EMBL/GenBank/DDBJ whole genome shotgun (WGS) entry which is preliminary data.</text>
</comment>
<gene>
    <name evidence="3" type="ORF">NN4_53970</name>
</gene>
<protein>
    <submittedName>
        <fullName evidence="3">Uncharacterized protein</fullName>
    </submittedName>
</protein>
<feature type="region of interest" description="Disordered" evidence="1">
    <location>
        <begin position="1"/>
        <end position="97"/>
    </location>
</feature>
<reference evidence="3 4" key="1">
    <citation type="submission" date="2019-07" db="EMBL/GenBank/DDBJ databases">
        <title>Whole genome shotgun sequence of Nocardia ninae NBRC 108245.</title>
        <authorList>
            <person name="Hosoyama A."/>
            <person name="Uohara A."/>
            <person name="Ohji S."/>
            <person name="Ichikawa N."/>
        </authorList>
    </citation>
    <scope>NUCLEOTIDE SEQUENCE [LARGE SCALE GENOMIC DNA]</scope>
    <source>
        <strain evidence="3 4">NBRC 108245</strain>
    </source>
</reference>
<proteinExistence type="predicted"/>
<keyword evidence="2" id="KW-0472">Membrane</keyword>
<dbReference type="AlphaFoldDB" id="A0A511ML70"/>
<sequence length="142" mass="14981">MSVPVTSSSPSQGDSRAYPKTEPLPAGPVPYPGSGPASAPAPAGPSYPLGTSQLPPYGAAYPHGHPVPQYQQPYPAGPGVWPAGGPQPPNPGYVSPRQPMVMMQNVTVTPRRRCNHPLHFALTLISCGLWAPVWLFLAIVQR</sequence>
<evidence type="ECO:0000313" key="3">
    <source>
        <dbReference type="EMBL" id="GEM40878.1"/>
    </source>
</evidence>
<dbReference type="Proteomes" id="UP000321424">
    <property type="component" value="Unassembled WGS sequence"/>
</dbReference>
<evidence type="ECO:0000256" key="2">
    <source>
        <dbReference type="SAM" id="Phobius"/>
    </source>
</evidence>
<keyword evidence="2" id="KW-0812">Transmembrane</keyword>